<dbReference type="Proteomes" id="UP000579647">
    <property type="component" value="Unassembled WGS sequence"/>
</dbReference>
<name>A0A840WID3_9ACTN</name>
<gene>
    <name evidence="1" type="ORF">HNR07_002584</name>
</gene>
<accession>A0A840WID3</accession>
<dbReference type="AlphaFoldDB" id="A0A840WID3"/>
<comment type="caution">
    <text evidence="1">The sequence shown here is derived from an EMBL/GenBank/DDBJ whole genome shotgun (WGS) entry which is preliminary data.</text>
</comment>
<proteinExistence type="predicted"/>
<protein>
    <submittedName>
        <fullName evidence="1">Uncharacterized protein</fullName>
    </submittedName>
</protein>
<sequence>MDLPQGMAGSFLLGTGEPLELVVALNLLPHRYRDRSGSVQDVLVQ</sequence>
<organism evidence="1 2">
    <name type="scientific">Nocardiopsis metallicus</name>
    <dbReference type="NCBI Taxonomy" id="179819"/>
    <lineage>
        <taxon>Bacteria</taxon>
        <taxon>Bacillati</taxon>
        <taxon>Actinomycetota</taxon>
        <taxon>Actinomycetes</taxon>
        <taxon>Streptosporangiales</taxon>
        <taxon>Nocardiopsidaceae</taxon>
        <taxon>Nocardiopsis</taxon>
    </lineage>
</organism>
<evidence type="ECO:0000313" key="2">
    <source>
        <dbReference type="Proteomes" id="UP000579647"/>
    </source>
</evidence>
<dbReference type="EMBL" id="JACHDO010000001">
    <property type="protein sequence ID" value="MBB5491447.1"/>
    <property type="molecule type" value="Genomic_DNA"/>
</dbReference>
<evidence type="ECO:0000313" key="1">
    <source>
        <dbReference type="EMBL" id="MBB5491447.1"/>
    </source>
</evidence>
<reference evidence="1 2" key="1">
    <citation type="submission" date="2020-08" db="EMBL/GenBank/DDBJ databases">
        <title>Sequencing the genomes of 1000 actinobacteria strains.</title>
        <authorList>
            <person name="Klenk H.-P."/>
        </authorList>
    </citation>
    <scope>NUCLEOTIDE SEQUENCE [LARGE SCALE GENOMIC DNA]</scope>
    <source>
        <strain evidence="1 2">DSM 44598</strain>
    </source>
</reference>
<keyword evidence="2" id="KW-1185">Reference proteome</keyword>